<gene>
    <name evidence="2" type="ORF">UFOVP1040_48</name>
</gene>
<accession>A0A6J5QL61</accession>
<proteinExistence type="predicted"/>
<organism evidence="2">
    <name type="scientific">uncultured Caudovirales phage</name>
    <dbReference type="NCBI Taxonomy" id="2100421"/>
    <lineage>
        <taxon>Viruses</taxon>
        <taxon>Duplodnaviria</taxon>
        <taxon>Heunggongvirae</taxon>
        <taxon>Uroviricota</taxon>
        <taxon>Caudoviricetes</taxon>
        <taxon>Peduoviridae</taxon>
        <taxon>Maltschvirus</taxon>
        <taxon>Maltschvirus maltsch</taxon>
    </lineage>
</organism>
<evidence type="ECO:0000256" key="1">
    <source>
        <dbReference type="SAM" id="MobiDB-lite"/>
    </source>
</evidence>
<sequence>MTEPTVLPAVVNTKIAEYSQTAAALADLTTRYKGKVYAVTTDEGLKEAAQGRAELRKLRTALEAKRKELKAPALERSRLIDDEAKTITAVLVSLEEPIAAQIEAEAKRQEKLKLEADAKEKARVEAIMTRLTAIVNAPMQATTLSSKVIEDGIAGLLHDDLAWAEERKRDAELARELAVASMRGLVLAAKAREAAEAADAEKRRVEQAELAKLRAESEARAKADAERAAAEREERAKAEADARARAEAEKQERMKAEAEQARREAEIRAEERAKVEAEEKRLADERARQQAEAERIENERRELERAQNEILDGDEMLQAFNNRFGHRKEYADVVRAIGKYFTK</sequence>
<evidence type="ECO:0000313" key="2">
    <source>
        <dbReference type="EMBL" id="CAB4180394.1"/>
    </source>
</evidence>
<name>A0A6J5QL61_9CAUD</name>
<dbReference type="EMBL" id="LR796994">
    <property type="protein sequence ID" value="CAB4180394.1"/>
    <property type="molecule type" value="Genomic_DNA"/>
</dbReference>
<protein>
    <submittedName>
        <fullName evidence="2">Uncharacterized protein</fullName>
    </submittedName>
</protein>
<dbReference type="Pfam" id="PF07083">
    <property type="entry name" value="DUF1351"/>
    <property type="match status" value="1"/>
</dbReference>
<feature type="region of interest" description="Disordered" evidence="1">
    <location>
        <begin position="214"/>
        <end position="300"/>
    </location>
</feature>
<dbReference type="InterPro" id="IPR009785">
    <property type="entry name" value="Prophage_Lj928_Orf309"/>
</dbReference>
<reference evidence="2" key="1">
    <citation type="submission" date="2020-05" db="EMBL/GenBank/DDBJ databases">
        <authorList>
            <person name="Chiriac C."/>
            <person name="Salcher M."/>
            <person name="Ghai R."/>
            <person name="Kavagutti S V."/>
        </authorList>
    </citation>
    <scope>NUCLEOTIDE SEQUENCE</scope>
</reference>